<feature type="domain" description="RNase H type-2" evidence="17">
    <location>
        <begin position="18"/>
        <end position="228"/>
    </location>
</feature>
<dbReference type="PANTHER" id="PTHR10954">
    <property type="entry name" value="RIBONUCLEASE H2 SUBUNIT A"/>
    <property type="match status" value="1"/>
</dbReference>
<feature type="binding site" evidence="14 15">
    <location>
        <position position="116"/>
    </location>
    <ligand>
        <name>a divalent metal cation</name>
        <dbReference type="ChEBI" id="CHEBI:60240"/>
    </ligand>
</feature>
<dbReference type="GO" id="GO:0006298">
    <property type="term" value="P:mismatch repair"/>
    <property type="evidence" value="ECO:0007669"/>
    <property type="project" value="TreeGrafter"/>
</dbReference>
<evidence type="ECO:0000313" key="18">
    <source>
        <dbReference type="EMBL" id="OGF21772.1"/>
    </source>
</evidence>
<proteinExistence type="inferred from homology"/>
<reference evidence="18 19" key="1">
    <citation type="journal article" date="2016" name="Nat. Commun.">
        <title>Thousands of microbial genomes shed light on interconnected biogeochemical processes in an aquifer system.</title>
        <authorList>
            <person name="Anantharaman K."/>
            <person name="Brown C.T."/>
            <person name="Hug L.A."/>
            <person name="Sharon I."/>
            <person name="Castelle C.J."/>
            <person name="Probst A.J."/>
            <person name="Thomas B.C."/>
            <person name="Singh A."/>
            <person name="Wilkins M.J."/>
            <person name="Karaoz U."/>
            <person name="Brodie E.L."/>
            <person name="Williams K.H."/>
            <person name="Hubbard S.S."/>
            <person name="Banfield J.F."/>
        </authorList>
    </citation>
    <scope>NUCLEOTIDE SEQUENCE [LARGE SCALE GENOMIC DNA]</scope>
</reference>
<evidence type="ECO:0000256" key="10">
    <source>
        <dbReference type="ARBA" id="ARBA00022723"/>
    </source>
</evidence>
<dbReference type="GO" id="GO:0005737">
    <property type="term" value="C:cytoplasm"/>
    <property type="evidence" value="ECO:0007669"/>
    <property type="project" value="UniProtKB-SubCell"/>
</dbReference>
<accession>A0A1F5S5E3</accession>
<dbReference type="GO" id="GO:0004523">
    <property type="term" value="F:RNA-DNA hybrid ribonuclease activity"/>
    <property type="evidence" value="ECO:0007669"/>
    <property type="project" value="UniProtKB-UniRule"/>
</dbReference>
<evidence type="ECO:0000256" key="6">
    <source>
        <dbReference type="ARBA" id="ARBA00012180"/>
    </source>
</evidence>
<keyword evidence="9 14" id="KW-0540">Nuclease</keyword>
<dbReference type="HAMAP" id="MF_00052_B">
    <property type="entry name" value="RNase_HII_B"/>
    <property type="match status" value="1"/>
</dbReference>
<evidence type="ECO:0000256" key="9">
    <source>
        <dbReference type="ARBA" id="ARBA00022722"/>
    </source>
</evidence>
<feature type="binding site" evidence="14 15">
    <location>
        <position position="24"/>
    </location>
    <ligand>
        <name>a divalent metal cation</name>
        <dbReference type="ChEBI" id="CHEBI:60240"/>
    </ligand>
</feature>
<keyword evidence="10 14" id="KW-0479">Metal-binding</keyword>
<comment type="similarity">
    <text evidence="5 14 16">Belongs to the RNase HII family.</text>
</comment>
<dbReference type="PANTHER" id="PTHR10954:SF18">
    <property type="entry name" value="RIBONUCLEASE HII"/>
    <property type="match status" value="1"/>
</dbReference>
<dbReference type="InterPro" id="IPR024567">
    <property type="entry name" value="RNase_HII/HIII_dom"/>
</dbReference>
<dbReference type="InterPro" id="IPR012337">
    <property type="entry name" value="RNaseH-like_sf"/>
</dbReference>
<evidence type="ECO:0000259" key="17">
    <source>
        <dbReference type="PROSITE" id="PS51975"/>
    </source>
</evidence>
<keyword evidence="13 14" id="KW-0464">Manganese</keyword>
<comment type="cofactor">
    <cofactor evidence="2">
        <name>Mg(2+)</name>
        <dbReference type="ChEBI" id="CHEBI:18420"/>
    </cofactor>
</comment>
<dbReference type="GO" id="GO:0043137">
    <property type="term" value="P:DNA replication, removal of RNA primer"/>
    <property type="evidence" value="ECO:0007669"/>
    <property type="project" value="TreeGrafter"/>
</dbReference>
<evidence type="ECO:0000256" key="13">
    <source>
        <dbReference type="ARBA" id="ARBA00023211"/>
    </source>
</evidence>
<dbReference type="NCBIfam" id="NF000595">
    <property type="entry name" value="PRK00015.1-3"/>
    <property type="match status" value="1"/>
</dbReference>
<gene>
    <name evidence="14" type="primary">rnhB</name>
    <name evidence="18" type="ORF">A2Y83_05295</name>
</gene>
<evidence type="ECO:0000256" key="14">
    <source>
        <dbReference type="HAMAP-Rule" id="MF_00052"/>
    </source>
</evidence>
<dbReference type="GO" id="GO:0030145">
    <property type="term" value="F:manganese ion binding"/>
    <property type="evidence" value="ECO:0007669"/>
    <property type="project" value="UniProtKB-UniRule"/>
</dbReference>
<evidence type="ECO:0000256" key="15">
    <source>
        <dbReference type="PROSITE-ProRule" id="PRU01319"/>
    </source>
</evidence>
<dbReference type="EC" id="3.1.26.4" evidence="6 14"/>
<dbReference type="GO" id="GO:0032299">
    <property type="term" value="C:ribonuclease H2 complex"/>
    <property type="evidence" value="ECO:0007669"/>
    <property type="project" value="TreeGrafter"/>
</dbReference>
<dbReference type="InterPro" id="IPR001352">
    <property type="entry name" value="RNase_HII/HIII"/>
</dbReference>
<keyword evidence="12 14" id="KW-0378">Hydrolase</keyword>
<dbReference type="STRING" id="1797985.A2Y83_05295"/>
<evidence type="ECO:0000256" key="5">
    <source>
        <dbReference type="ARBA" id="ARBA00007383"/>
    </source>
</evidence>
<protein>
    <recommendedName>
        <fullName evidence="7 14">Ribonuclease HII</fullName>
        <shortName evidence="14">RNase HII</shortName>
        <ecNumber evidence="6 14">3.1.26.4</ecNumber>
    </recommendedName>
</protein>
<dbReference type="InterPro" id="IPR022898">
    <property type="entry name" value="RNase_HII"/>
</dbReference>
<feature type="binding site" evidence="14 15">
    <location>
        <position position="25"/>
    </location>
    <ligand>
        <name>a divalent metal cation</name>
        <dbReference type="ChEBI" id="CHEBI:60240"/>
    </ligand>
</feature>
<sequence length="228" mass="25391">MIFPNQQCEENLYSQGYNRIAGVDEAGRGAWAGPIVAAAVIMPRDFYLGGICDSKMLREERREELAFEIKKIALAWAVGVIDIGYINQYNIGSANRKAIEEAVKNLRVKPDYAVIDGVCGGKKGNGDEQGYAHGKPHTGHPLKREGVCVFEYIKDGDAAVYSIAAASIIAKVARDRILKKEHLKFPCYGFDKNKGYGTKFHQEALIKNGICEIHRILYKPIRRIMEGE</sequence>
<dbReference type="Gene3D" id="3.30.420.10">
    <property type="entry name" value="Ribonuclease H-like superfamily/Ribonuclease H"/>
    <property type="match status" value="1"/>
</dbReference>
<comment type="cofactor">
    <cofactor evidence="14 15">
        <name>Mn(2+)</name>
        <dbReference type="ChEBI" id="CHEBI:29035"/>
    </cofactor>
    <cofactor evidence="14 15">
        <name>Mg(2+)</name>
        <dbReference type="ChEBI" id="CHEBI:18420"/>
    </cofactor>
    <text evidence="14 15">Manganese or magnesium. Binds 1 divalent metal ion per monomer in the absence of substrate. May bind a second metal ion after substrate binding.</text>
</comment>
<dbReference type="CDD" id="cd07182">
    <property type="entry name" value="RNase_HII_bacteria_HII_like"/>
    <property type="match status" value="1"/>
</dbReference>
<name>A0A1F5S5E3_9BACT</name>
<evidence type="ECO:0000256" key="7">
    <source>
        <dbReference type="ARBA" id="ARBA00019179"/>
    </source>
</evidence>
<evidence type="ECO:0000256" key="3">
    <source>
        <dbReference type="ARBA" id="ARBA00004065"/>
    </source>
</evidence>
<dbReference type="AlphaFoldDB" id="A0A1F5S5E3"/>
<dbReference type="Pfam" id="PF01351">
    <property type="entry name" value="RNase_HII"/>
    <property type="match status" value="1"/>
</dbReference>
<evidence type="ECO:0000256" key="4">
    <source>
        <dbReference type="ARBA" id="ARBA00004496"/>
    </source>
</evidence>
<dbReference type="InterPro" id="IPR036397">
    <property type="entry name" value="RNaseH_sf"/>
</dbReference>
<organism evidence="18 19">
    <name type="scientific">Candidatus Falkowbacteria bacterium RBG_13_39_14</name>
    <dbReference type="NCBI Taxonomy" id="1797985"/>
    <lineage>
        <taxon>Bacteria</taxon>
        <taxon>Candidatus Falkowiibacteriota</taxon>
    </lineage>
</organism>
<evidence type="ECO:0000256" key="11">
    <source>
        <dbReference type="ARBA" id="ARBA00022759"/>
    </source>
</evidence>
<evidence type="ECO:0000256" key="1">
    <source>
        <dbReference type="ARBA" id="ARBA00000077"/>
    </source>
</evidence>
<evidence type="ECO:0000256" key="8">
    <source>
        <dbReference type="ARBA" id="ARBA00022490"/>
    </source>
</evidence>
<comment type="function">
    <text evidence="3 14 16">Endonuclease that specifically degrades the RNA of RNA-DNA hybrids.</text>
</comment>
<comment type="catalytic activity">
    <reaction evidence="1 14 15 16">
        <text>Endonucleolytic cleavage to 5'-phosphomonoester.</text>
        <dbReference type="EC" id="3.1.26.4"/>
    </reaction>
</comment>
<dbReference type="SUPFAM" id="SSF53098">
    <property type="entry name" value="Ribonuclease H-like"/>
    <property type="match status" value="1"/>
</dbReference>
<dbReference type="PROSITE" id="PS51975">
    <property type="entry name" value="RNASE_H_2"/>
    <property type="match status" value="1"/>
</dbReference>
<comment type="subcellular location">
    <subcellularLocation>
        <location evidence="4 14">Cytoplasm</location>
    </subcellularLocation>
</comment>
<dbReference type="EMBL" id="MFFS01000052">
    <property type="protein sequence ID" value="OGF21772.1"/>
    <property type="molecule type" value="Genomic_DNA"/>
</dbReference>
<dbReference type="GO" id="GO:0003723">
    <property type="term" value="F:RNA binding"/>
    <property type="evidence" value="ECO:0007669"/>
    <property type="project" value="UniProtKB-UniRule"/>
</dbReference>
<evidence type="ECO:0000256" key="2">
    <source>
        <dbReference type="ARBA" id="ARBA00001946"/>
    </source>
</evidence>
<dbReference type="Proteomes" id="UP000178323">
    <property type="component" value="Unassembled WGS sequence"/>
</dbReference>
<evidence type="ECO:0000313" key="19">
    <source>
        <dbReference type="Proteomes" id="UP000178323"/>
    </source>
</evidence>
<comment type="caution">
    <text evidence="18">The sequence shown here is derived from an EMBL/GenBank/DDBJ whole genome shotgun (WGS) entry which is preliminary data.</text>
</comment>
<evidence type="ECO:0000256" key="16">
    <source>
        <dbReference type="RuleBase" id="RU003515"/>
    </source>
</evidence>
<keyword evidence="11 14" id="KW-0255">Endonuclease</keyword>
<evidence type="ECO:0000256" key="12">
    <source>
        <dbReference type="ARBA" id="ARBA00022801"/>
    </source>
</evidence>
<keyword evidence="8 14" id="KW-0963">Cytoplasm</keyword>